<dbReference type="GO" id="GO:0016787">
    <property type="term" value="F:hydrolase activity"/>
    <property type="evidence" value="ECO:0007669"/>
    <property type="project" value="UniProtKB-KW"/>
</dbReference>
<dbReference type="EMBL" id="JASPKY010000379">
    <property type="protein sequence ID" value="KAK9702954.1"/>
    <property type="molecule type" value="Genomic_DNA"/>
</dbReference>
<evidence type="ECO:0000259" key="7">
    <source>
        <dbReference type="PROSITE" id="PS51194"/>
    </source>
</evidence>
<keyword evidence="1" id="KW-0479">Metal-binding</keyword>
<protein>
    <submittedName>
        <fullName evidence="8">Helicase conserved C-terminal domain</fullName>
    </submittedName>
</protein>
<dbReference type="GO" id="GO:0005524">
    <property type="term" value="F:ATP binding"/>
    <property type="evidence" value="ECO:0007669"/>
    <property type="project" value="InterPro"/>
</dbReference>
<dbReference type="GO" id="GO:0005634">
    <property type="term" value="C:nucleus"/>
    <property type="evidence" value="ECO:0007669"/>
    <property type="project" value="TreeGrafter"/>
</dbReference>
<dbReference type="SMART" id="SM00487">
    <property type="entry name" value="DEXDc"/>
    <property type="match status" value="1"/>
</dbReference>
<reference evidence="8 9" key="1">
    <citation type="journal article" date="2024" name="BMC Genomics">
        <title>De novo assembly and annotation of Popillia japonica's genome with initial clues to its potential as an invasive pest.</title>
        <authorList>
            <person name="Cucini C."/>
            <person name="Boschi S."/>
            <person name="Funari R."/>
            <person name="Cardaioli E."/>
            <person name="Iannotti N."/>
            <person name="Marturano G."/>
            <person name="Paoli F."/>
            <person name="Bruttini M."/>
            <person name="Carapelli A."/>
            <person name="Frati F."/>
            <person name="Nardi F."/>
        </authorList>
    </citation>
    <scope>NUCLEOTIDE SEQUENCE [LARGE SCALE GENOMIC DNA]</scope>
    <source>
        <strain evidence="8">DMR45628</strain>
    </source>
</reference>
<accession>A0AAW1JHC8</accession>
<dbReference type="InterPro" id="IPR001841">
    <property type="entry name" value="Znf_RING"/>
</dbReference>
<evidence type="ECO:0000256" key="1">
    <source>
        <dbReference type="ARBA" id="ARBA00022723"/>
    </source>
</evidence>
<dbReference type="InterPro" id="IPR014001">
    <property type="entry name" value="Helicase_ATP-bd"/>
</dbReference>
<dbReference type="GO" id="GO:0006974">
    <property type="term" value="P:DNA damage response"/>
    <property type="evidence" value="ECO:0007669"/>
    <property type="project" value="TreeGrafter"/>
</dbReference>
<feature type="domain" description="Helicase C-terminal" evidence="7">
    <location>
        <begin position="1097"/>
        <end position="1285"/>
    </location>
</feature>
<dbReference type="PROSITE" id="PS50089">
    <property type="entry name" value="ZF_RING_2"/>
    <property type="match status" value="1"/>
</dbReference>
<dbReference type="InterPro" id="IPR017907">
    <property type="entry name" value="Znf_RING_CS"/>
</dbReference>
<dbReference type="GO" id="GO:0000209">
    <property type="term" value="P:protein polyubiquitination"/>
    <property type="evidence" value="ECO:0007669"/>
    <property type="project" value="TreeGrafter"/>
</dbReference>
<evidence type="ECO:0000256" key="5">
    <source>
        <dbReference type="PROSITE-ProRule" id="PRU00175"/>
    </source>
</evidence>
<name>A0AAW1JHC8_POPJA</name>
<dbReference type="InterPro" id="IPR000330">
    <property type="entry name" value="SNF2_N"/>
</dbReference>
<dbReference type="Gene3D" id="3.40.50.10810">
    <property type="entry name" value="Tandem AAA-ATPase domain"/>
    <property type="match status" value="2"/>
</dbReference>
<dbReference type="Gene3D" id="3.40.50.300">
    <property type="entry name" value="P-loop containing nucleotide triphosphate hydrolases"/>
    <property type="match status" value="1"/>
</dbReference>
<dbReference type="SUPFAM" id="SSF57850">
    <property type="entry name" value="RING/U-box"/>
    <property type="match status" value="1"/>
</dbReference>
<sequence>MQVITITTHLDFLKNMLYTKVFSMDFKLDNENVIVLLYLNSIPLTKFNTKIGSIMKTAFSIIFNISCDYNEIQMIKSSSVVESFSELYKNINKNREKLTEIDIQHPKLKPILRKYQVEAVRWMIEREQIPLETEMLHPLYEEVVIKSGIKIYFDKYTGYLTTDKPMTGSLRTGGILADEMGLGKTVEVFACILTHPREDIKSVNIGMSSKSMLSWPTIGKQSRKRQRNIEKIDETVQLESTSKKLKIPEGWVKPSSKRSSLRVALETWYNQVLSNKPNIVEQPKVQCICGDASERSDCVECVDCLKVQHSKCVGYERTYGEYICPQCWKNRPLLESHATLIVTPVSLKQQWCNEIQKHITGSLRVFLYEGSHNLIPVYPTNLQQYDLVITTYNVLQNELRLSENGQIVSLRRPPKYSPPGSPVTLINWWRLCLDEAQTVETPGHMISEMAKKIHAHHRWAVTGTPISKDISDLYGLIDYLQLAPYSEFDCWNNLYYKPYINDRKEAMHKFLAKILWRTSKADVVDQINVPKQTVIEHWINFSDVETFFYQREHNLCSKEFLARLRNIDLNMVLNSINKSLLKKIMQPLLVLRQACCHHQAAKSKYITIRKQVNSMEDLLNALIAKNVQENEEYLRIIVSSLNGLAGIYLLLQNPNQAVEEYRKVLQLSARFCDKNTDVSLEIDKLQLIHTMHNLSEILEIHSSIPPTLRDASIKTECKLLEKEYMERFTKQTLSTLQDSLKFSYNITQLQNKFRLSPGQWFADILDWITTNSYFEDYLVKLTTIMHTANITLKGLSERKVLYMLAVWDEDITNLKSKTVESIHQLFEMIEEESKMVIPAEVIEAASDCHLRPQKKSNKKKKKCPLCDANFYLKQYESKIFSTTQQDDDISNTGSWKPAPEEFMLRALSILGRQKNVSDDILHDAEIHFHILDILKKEFKEIRRLWTYIDAQVCATDEVDMCKMRLRLKEKTDESESDRSKINRIVKQLQQIEQNRFETIHMLDEHEVEYQHAVLTGEFKTNTIALEKNLGTYNYLQTLHNQQTTGQPPDPCPICKTILQKNWNILSCGHCYCVECIQVLVEQTFGQYISCSVCRSKQLINDIVLVDPEKQKKNDGESVIKGNHSSKVEAIVRLVQQLRQNERDVKVLVFSNWSVILKVIHSVFNSNDIKSEILQYGTFERNLDKFKDKSQDVTALLLPVQLGSKGLNLIEATHVIFAEPLLNPGDELQAIGRVHRIGQTKPTVVHKFFIRNTIEENIYHATARSVEDWDSNNVTLGRIKQLFEVSTVPQESSPEQTVENQETAE</sequence>
<dbReference type="GO" id="GO:0008270">
    <property type="term" value="F:zinc ion binding"/>
    <property type="evidence" value="ECO:0007669"/>
    <property type="project" value="UniProtKB-KW"/>
</dbReference>
<keyword evidence="8" id="KW-0347">Helicase</keyword>
<keyword evidence="2 5" id="KW-0863">Zinc-finger</keyword>
<keyword evidence="3" id="KW-0378">Hydrolase</keyword>
<dbReference type="Proteomes" id="UP001458880">
    <property type="component" value="Unassembled WGS sequence"/>
</dbReference>
<dbReference type="GO" id="GO:0061630">
    <property type="term" value="F:ubiquitin protein ligase activity"/>
    <property type="evidence" value="ECO:0007669"/>
    <property type="project" value="TreeGrafter"/>
</dbReference>
<evidence type="ECO:0000256" key="4">
    <source>
        <dbReference type="ARBA" id="ARBA00022833"/>
    </source>
</evidence>
<dbReference type="InterPro" id="IPR052583">
    <property type="entry name" value="ATP-helicase/E3_Ub-Ligase"/>
</dbReference>
<evidence type="ECO:0000256" key="3">
    <source>
        <dbReference type="ARBA" id="ARBA00022801"/>
    </source>
</evidence>
<dbReference type="PROSITE" id="PS51194">
    <property type="entry name" value="HELICASE_CTER"/>
    <property type="match status" value="1"/>
</dbReference>
<evidence type="ECO:0000313" key="9">
    <source>
        <dbReference type="Proteomes" id="UP001458880"/>
    </source>
</evidence>
<keyword evidence="8" id="KW-0547">Nucleotide-binding</keyword>
<dbReference type="InterPro" id="IPR011011">
    <property type="entry name" value="Znf_FYVE_PHD"/>
</dbReference>
<dbReference type="CDD" id="cd18793">
    <property type="entry name" value="SF2_C_SNF"/>
    <property type="match status" value="1"/>
</dbReference>
<proteinExistence type="predicted"/>
<dbReference type="PROSITE" id="PS00518">
    <property type="entry name" value="ZF_RING_1"/>
    <property type="match status" value="1"/>
</dbReference>
<dbReference type="PANTHER" id="PTHR45865:SF1">
    <property type="entry name" value="E3 UBIQUITIN-PROTEIN LIGASE SHPRH"/>
    <property type="match status" value="1"/>
</dbReference>
<dbReference type="PANTHER" id="PTHR45865">
    <property type="entry name" value="E3 UBIQUITIN-PROTEIN LIGASE SHPRH FAMILY MEMBER"/>
    <property type="match status" value="1"/>
</dbReference>
<dbReference type="Pfam" id="PF00271">
    <property type="entry name" value="Helicase_C"/>
    <property type="match status" value="1"/>
</dbReference>
<dbReference type="InterPro" id="IPR048686">
    <property type="entry name" value="SHPRH_helical_1st"/>
</dbReference>
<dbReference type="SMART" id="SM00490">
    <property type="entry name" value="HELICc"/>
    <property type="match status" value="1"/>
</dbReference>
<gene>
    <name evidence="8" type="ORF">QE152_g29644</name>
</gene>
<dbReference type="InterPro" id="IPR001650">
    <property type="entry name" value="Helicase_C-like"/>
</dbReference>
<keyword evidence="4" id="KW-0862">Zinc</keyword>
<dbReference type="GO" id="GO:0004386">
    <property type="term" value="F:helicase activity"/>
    <property type="evidence" value="ECO:0007669"/>
    <property type="project" value="UniProtKB-KW"/>
</dbReference>
<evidence type="ECO:0000313" key="8">
    <source>
        <dbReference type="EMBL" id="KAK9702954.1"/>
    </source>
</evidence>
<dbReference type="PROSITE" id="PS01359">
    <property type="entry name" value="ZF_PHD_1"/>
    <property type="match status" value="1"/>
</dbReference>
<organism evidence="8 9">
    <name type="scientific">Popillia japonica</name>
    <name type="common">Japanese beetle</name>
    <dbReference type="NCBI Taxonomy" id="7064"/>
    <lineage>
        <taxon>Eukaryota</taxon>
        <taxon>Metazoa</taxon>
        <taxon>Ecdysozoa</taxon>
        <taxon>Arthropoda</taxon>
        <taxon>Hexapoda</taxon>
        <taxon>Insecta</taxon>
        <taxon>Pterygota</taxon>
        <taxon>Neoptera</taxon>
        <taxon>Endopterygota</taxon>
        <taxon>Coleoptera</taxon>
        <taxon>Polyphaga</taxon>
        <taxon>Scarabaeiformia</taxon>
        <taxon>Scarabaeidae</taxon>
        <taxon>Rutelinae</taxon>
        <taxon>Popillia</taxon>
    </lineage>
</organism>
<feature type="domain" description="RING-type" evidence="6">
    <location>
        <begin position="1051"/>
        <end position="1094"/>
    </location>
</feature>
<keyword evidence="9" id="KW-1185">Reference proteome</keyword>
<dbReference type="InterPro" id="IPR027417">
    <property type="entry name" value="P-loop_NTPase"/>
</dbReference>
<dbReference type="Pfam" id="PF00176">
    <property type="entry name" value="SNF2-rel_dom"/>
    <property type="match status" value="1"/>
</dbReference>
<dbReference type="InterPro" id="IPR019786">
    <property type="entry name" value="Zinc_finger_PHD-type_CS"/>
</dbReference>
<dbReference type="Pfam" id="PF21325">
    <property type="entry name" value="SHPRH_helical-1st"/>
    <property type="match status" value="1"/>
</dbReference>
<dbReference type="InterPro" id="IPR013083">
    <property type="entry name" value="Znf_RING/FYVE/PHD"/>
</dbReference>
<dbReference type="InterPro" id="IPR038718">
    <property type="entry name" value="SNF2-like_sf"/>
</dbReference>
<dbReference type="SUPFAM" id="SSF52540">
    <property type="entry name" value="P-loop containing nucleoside triphosphate hydrolases"/>
    <property type="match status" value="2"/>
</dbReference>
<evidence type="ECO:0000256" key="2">
    <source>
        <dbReference type="ARBA" id="ARBA00022771"/>
    </source>
</evidence>
<dbReference type="Gene3D" id="3.30.40.10">
    <property type="entry name" value="Zinc/RING finger domain, C3HC4 (zinc finger)"/>
    <property type="match status" value="1"/>
</dbReference>
<dbReference type="InterPro" id="IPR049730">
    <property type="entry name" value="SNF2/RAD54-like_C"/>
</dbReference>
<evidence type="ECO:0000259" key="6">
    <source>
        <dbReference type="PROSITE" id="PS50089"/>
    </source>
</evidence>
<comment type="caution">
    <text evidence="8">The sequence shown here is derived from an EMBL/GenBank/DDBJ whole genome shotgun (WGS) entry which is preliminary data.</text>
</comment>
<dbReference type="SUPFAM" id="SSF57903">
    <property type="entry name" value="FYVE/PHD zinc finger"/>
    <property type="match status" value="1"/>
</dbReference>
<keyword evidence="8" id="KW-0067">ATP-binding</keyword>